<reference evidence="4 5" key="1">
    <citation type="journal article" date="2009" name="J. Bacteriol.">
        <title>Complete and draft genome sequences of six members of the Aquificales.</title>
        <authorList>
            <person name="Reysenbach A.L."/>
            <person name="Hamamura N."/>
            <person name="Podar M."/>
            <person name="Griffiths E."/>
            <person name="Ferreira S."/>
            <person name="Hochstein R."/>
            <person name="Heidelberg J."/>
            <person name="Johnson J."/>
            <person name="Mead D."/>
            <person name="Pohorille A."/>
            <person name="Sarmiento M."/>
            <person name="Schweighofer K."/>
            <person name="Seshadri R."/>
            <person name="Voytek M.A."/>
        </authorList>
    </citation>
    <scope>NUCLEOTIDE SEQUENCE [LARGE SCALE GENOMIC DNA]</scope>
    <source>
        <strain evidence="5">Az-Fu1 / DSM 15241 / OCM 825</strain>
    </source>
</reference>
<evidence type="ECO:0000313" key="5">
    <source>
        <dbReference type="Proteomes" id="UP000001369"/>
    </source>
</evidence>
<keyword evidence="2" id="KW-0812">Transmembrane</keyword>
<dbReference type="HOGENOM" id="CLU_1057081_0_0_0"/>
<organism evidence="4 5">
    <name type="scientific">Sulfurihydrogenibium azorense (strain DSM 15241 / OCM 825 / Az-Fu1)</name>
    <dbReference type="NCBI Taxonomy" id="204536"/>
    <lineage>
        <taxon>Bacteria</taxon>
        <taxon>Pseudomonadati</taxon>
        <taxon>Aquificota</taxon>
        <taxon>Aquificia</taxon>
        <taxon>Aquificales</taxon>
        <taxon>Hydrogenothermaceae</taxon>
        <taxon>Sulfurihydrogenibium</taxon>
    </lineage>
</organism>
<dbReference type="AlphaFoldDB" id="C1DTE2"/>
<dbReference type="Proteomes" id="UP000001369">
    <property type="component" value="Chromosome"/>
</dbReference>
<dbReference type="KEGG" id="saf:SULAZ_0384"/>
<dbReference type="GO" id="GO:0003677">
    <property type="term" value="F:DNA binding"/>
    <property type="evidence" value="ECO:0007669"/>
    <property type="project" value="InterPro"/>
</dbReference>
<dbReference type="SUPFAM" id="SSF52980">
    <property type="entry name" value="Restriction endonuclease-like"/>
    <property type="match status" value="1"/>
</dbReference>
<dbReference type="EMBL" id="CP001229">
    <property type="protein sequence ID" value="ACN99034.1"/>
    <property type="molecule type" value="Genomic_DNA"/>
</dbReference>
<evidence type="ECO:0000313" key="4">
    <source>
        <dbReference type="EMBL" id="ACN99034.1"/>
    </source>
</evidence>
<dbReference type="InterPro" id="IPR011335">
    <property type="entry name" value="Restrct_endonuc-II-like"/>
</dbReference>
<dbReference type="STRING" id="204536.SULAZ_0384"/>
<gene>
    <name evidence="4" type="ordered locus">SULAZ_0384</name>
</gene>
<dbReference type="RefSeq" id="WP_012674354.1">
    <property type="nucleotide sequence ID" value="NC_012438.1"/>
</dbReference>
<feature type="transmembrane region" description="Helical" evidence="2">
    <location>
        <begin position="6"/>
        <end position="24"/>
    </location>
</feature>
<dbReference type="Pfam" id="PF04471">
    <property type="entry name" value="Mrr_cat"/>
    <property type="match status" value="1"/>
</dbReference>
<keyword evidence="2" id="KW-1133">Transmembrane helix</keyword>
<protein>
    <recommendedName>
        <fullName evidence="3">Restriction endonuclease type IV Mrr domain-containing protein</fullName>
    </recommendedName>
</protein>
<feature type="domain" description="Restriction endonuclease type IV Mrr" evidence="3">
    <location>
        <begin position="91"/>
        <end position="206"/>
    </location>
</feature>
<evidence type="ECO:0000256" key="2">
    <source>
        <dbReference type="SAM" id="Phobius"/>
    </source>
</evidence>
<dbReference type="GO" id="GO:0009307">
    <property type="term" value="P:DNA restriction-modification system"/>
    <property type="evidence" value="ECO:0007669"/>
    <property type="project" value="InterPro"/>
</dbReference>
<accession>C1DTE2</accession>
<sequence>MSLIDIAIVSVMLFIVSLYAYVRYREEKHKEEKMLIPTLQNYKQKFIEEKQQFLEKSQNLKQQLDDLRQQLQDLKKNLSLYPWTQSQVDYLKTMKGSEFEYFLTQSFEMLGFTVIDPPIYKDHNIDVILKYQDDTKTEYFAVDFIDYTQIKKLDDKYIENLLKGKDKYSCHKVLIITNGQLLETQKKLLIDKDVNFFETDQIVSFMPSINFFFRYDELRSKYHACEILHKETFDEVIRREHWLNEVEEKLLQAMEKTKA</sequence>
<keyword evidence="2" id="KW-0472">Membrane</keyword>
<keyword evidence="1" id="KW-0175">Coiled coil</keyword>
<name>C1DTE2_SULAA</name>
<proteinExistence type="predicted"/>
<feature type="coiled-coil region" evidence="1">
    <location>
        <begin position="43"/>
        <end position="77"/>
    </location>
</feature>
<dbReference type="OrthoDB" id="11879at2"/>
<keyword evidence="5" id="KW-1185">Reference proteome</keyword>
<dbReference type="InterPro" id="IPR007560">
    <property type="entry name" value="Restrct_endonuc_IV_Mrr"/>
</dbReference>
<evidence type="ECO:0000259" key="3">
    <source>
        <dbReference type="Pfam" id="PF04471"/>
    </source>
</evidence>
<dbReference type="GO" id="GO:0004519">
    <property type="term" value="F:endonuclease activity"/>
    <property type="evidence" value="ECO:0007669"/>
    <property type="project" value="InterPro"/>
</dbReference>
<evidence type="ECO:0000256" key="1">
    <source>
        <dbReference type="SAM" id="Coils"/>
    </source>
</evidence>
<dbReference type="eggNOG" id="COG1787">
    <property type="taxonomic scope" value="Bacteria"/>
</dbReference>